<keyword evidence="1" id="KW-1133">Transmembrane helix</keyword>
<keyword evidence="1" id="KW-0812">Transmembrane</keyword>
<protein>
    <submittedName>
        <fullName evidence="2">Uncharacterized protein</fullName>
    </submittedName>
</protein>
<dbReference type="AlphaFoldDB" id="A0A2V4BKN6"/>
<feature type="transmembrane region" description="Helical" evidence="1">
    <location>
        <begin position="36"/>
        <end position="53"/>
    </location>
</feature>
<feature type="transmembrane region" description="Helical" evidence="1">
    <location>
        <begin position="101"/>
        <end position="122"/>
    </location>
</feature>
<dbReference type="EMBL" id="QJHK01000017">
    <property type="protein sequence ID" value="PXY39545.1"/>
    <property type="molecule type" value="Genomic_DNA"/>
</dbReference>
<keyword evidence="1" id="KW-0472">Membrane</keyword>
<organism evidence="2 3">
    <name type="scientific">Flavobacterium cheongpyeongense</name>
    <dbReference type="NCBI Taxonomy" id="2212651"/>
    <lineage>
        <taxon>Bacteria</taxon>
        <taxon>Pseudomonadati</taxon>
        <taxon>Bacteroidota</taxon>
        <taxon>Flavobacteriia</taxon>
        <taxon>Flavobacteriales</taxon>
        <taxon>Flavobacteriaceae</taxon>
        <taxon>Flavobacterium</taxon>
    </lineage>
</organism>
<dbReference type="Proteomes" id="UP000247903">
    <property type="component" value="Unassembled WGS sequence"/>
</dbReference>
<proteinExistence type="predicted"/>
<feature type="transmembrane region" description="Helical" evidence="1">
    <location>
        <begin position="65"/>
        <end position="89"/>
    </location>
</feature>
<evidence type="ECO:0000256" key="1">
    <source>
        <dbReference type="SAM" id="Phobius"/>
    </source>
</evidence>
<evidence type="ECO:0000313" key="2">
    <source>
        <dbReference type="EMBL" id="PXY39545.1"/>
    </source>
</evidence>
<comment type="caution">
    <text evidence="2">The sequence shown here is derived from an EMBL/GenBank/DDBJ whole genome shotgun (WGS) entry which is preliminary data.</text>
</comment>
<sequence>MCSGIANTAIWFIKSSGTRCKNIRLFESKKSITMKLTYSMALVFILGFIWALMHEAQFLAYDENWGNILSAFFISILATLCLLILWFKCQSFILECKWQTLLFLIFGSPLTIVIVVMNYNLIFGSSLKV</sequence>
<gene>
    <name evidence="2" type="ORF">DMB65_17140</name>
</gene>
<reference evidence="2 3" key="1">
    <citation type="submission" date="2018-05" db="EMBL/GenBank/DDBJ databases">
        <title>Flavobacterium sp. strain IMCC34759, incomplete genome.</title>
        <authorList>
            <person name="Joung Y."/>
            <person name="Cho J."/>
        </authorList>
    </citation>
    <scope>NUCLEOTIDE SEQUENCE [LARGE SCALE GENOMIC DNA]</scope>
    <source>
        <strain evidence="2 3">IMCC34759</strain>
    </source>
</reference>
<evidence type="ECO:0000313" key="3">
    <source>
        <dbReference type="Proteomes" id="UP000247903"/>
    </source>
</evidence>
<accession>A0A2V4BKN6</accession>
<name>A0A2V4BKN6_9FLAO</name>
<keyword evidence="3" id="KW-1185">Reference proteome</keyword>